<dbReference type="GO" id="GO:0009380">
    <property type="term" value="C:excinuclease repair complex"/>
    <property type="evidence" value="ECO:0007669"/>
    <property type="project" value="TreeGrafter"/>
</dbReference>
<reference evidence="2" key="1">
    <citation type="journal article" date="2014" name="Front. Microbiol.">
        <title>High frequency of phylogenetically diverse reductive dehalogenase-homologous genes in deep subseafloor sedimentary metagenomes.</title>
        <authorList>
            <person name="Kawai M."/>
            <person name="Futagami T."/>
            <person name="Toyoda A."/>
            <person name="Takaki Y."/>
            <person name="Nishi S."/>
            <person name="Hori S."/>
            <person name="Arai W."/>
            <person name="Tsubouchi T."/>
            <person name="Morono Y."/>
            <person name="Uchiyama I."/>
            <person name="Ito T."/>
            <person name="Fujiyama A."/>
            <person name="Inagaki F."/>
            <person name="Takami H."/>
        </authorList>
    </citation>
    <scope>NUCLEOTIDE SEQUENCE</scope>
    <source>
        <strain evidence="2">Expedition CK06-06</strain>
    </source>
</reference>
<feature type="non-terminal residue" evidence="2">
    <location>
        <position position="119"/>
    </location>
</feature>
<dbReference type="InterPro" id="IPR001943">
    <property type="entry name" value="UVR_dom"/>
</dbReference>
<evidence type="ECO:0000259" key="1">
    <source>
        <dbReference type="PROSITE" id="PS50151"/>
    </source>
</evidence>
<dbReference type="EMBL" id="BARU01014493">
    <property type="protein sequence ID" value="GAH33470.1"/>
    <property type="molecule type" value="Genomic_DNA"/>
</dbReference>
<protein>
    <recommendedName>
        <fullName evidence="1">UVR domain-containing protein</fullName>
    </recommendedName>
</protein>
<feature type="domain" description="UVR" evidence="1">
    <location>
        <begin position="24"/>
        <end position="59"/>
    </location>
</feature>
<dbReference type="SUPFAM" id="SSF46600">
    <property type="entry name" value="C-terminal UvrC-binding domain of UvrB"/>
    <property type="match status" value="1"/>
</dbReference>
<dbReference type="PROSITE" id="PS50151">
    <property type="entry name" value="UVR"/>
    <property type="match status" value="1"/>
</dbReference>
<dbReference type="PANTHER" id="PTHR30562">
    <property type="entry name" value="UVRC/OXIDOREDUCTASE"/>
    <property type="match status" value="1"/>
</dbReference>
<dbReference type="Pfam" id="PF02151">
    <property type="entry name" value="UVR"/>
    <property type="match status" value="1"/>
</dbReference>
<dbReference type="Pfam" id="PF22920">
    <property type="entry name" value="UvrC_RNaseH"/>
    <property type="match status" value="1"/>
</dbReference>
<dbReference type="GO" id="GO:0006974">
    <property type="term" value="P:DNA damage response"/>
    <property type="evidence" value="ECO:0007669"/>
    <property type="project" value="TreeGrafter"/>
</dbReference>
<evidence type="ECO:0000313" key="2">
    <source>
        <dbReference type="EMBL" id="GAH33470.1"/>
    </source>
</evidence>
<organism evidence="2">
    <name type="scientific">marine sediment metagenome</name>
    <dbReference type="NCBI Taxonomy" id="412755"/>
    <lineage>
        <taxon>unclassified sequences</taxon>
        <taxon>metagenomes</taxon>
        <taxon>ecological metagenomes</taxon>
    </lineage>
</organism>
<dbReference type="InterPro" id="IPR036876">
    <property type="entry name" value="UVR_dom_sf"/>
</dbReference>
<sequence length="119" mass="13553">MDVSIEDYQELVDQVRLFLEGRDRELISKVKKVMESASRELNFEKAAVVRDQIRAIEKTVEKQTVVSSKMRDQDIIGLSHSGKEAEVVILLVRGGSMVGTRSYSIRGAWEHSREILEAF</sequence>
<dbReference type="PANTHER" id="PTHR30562:SF1">
    <property type="entry name" value="UVRABC SYSTEM PROTEIN C"/>
    <property type="match status" value="1"/>
</dbReference>
<comment type="caution">
    <text evidence="2">The sequence shown here is derived from an EMBL/GenBank/DDBJ whole genome shotgun (WGS) entry which is preliminary data.</text>
</comment>
<accession>X1FLV8</accession>
<proteinExistence type="predicted"/>
<gene>
    <name evidence="2" type="ORF">S03H2_25543</name>
</gene>
<name>X1FLV8_9ZZZZ</name>
<dbReference type="Gene3D" id="4.10.860.10">
    <property type="entry name" value="UVR domain"/>
    <property type="match status" value="1"/>
</dbReference>
<dbReference type="InterPro" id="IPR050066">
    <property type="entry name" value="UvrABC_protein_C"/>
</dbReference>
<dbReference type="AlphaFoldDB" id="X1FLV8"/>